<reference evidence="11 12" key="1">
    <citation type="submission" date="2018-06" db="EMBL/GenBank/DDBJ databases">
        <authorList>
            <consortium name="Pathogen Informatics"/>
            <person name="Doyle S."/>
        </authorList>
    </citation>
    <scope>NUCLEOTIDE SEQUENCE [LARGE SCALE GENOMIC DNA]</scope>
    <source>
        <strain evidence="11 12">NCTC11112</strain>
    </source>
</reference>
<name>A0A376MT25_ECOLX</name>
<dbReference type="InterPro" id="IPR037066">
    <property type="entry name" value="Plug_dom_sf"/>
</dbReference>
<keyword evidence="11" id="KW-0675">Receptor</keyword>
<evidence type="ECO:0000256" key="7">
    <source>
        <dbReference type="PROSITE-ProRule" id="PRU01360"/>
    </source>
</evidence>
<evidence type="ECO:0000313" key="12">
    <source>
        <dbReference type="Proteomes" id="UP000254817"/>
    </source>
</evidence>
<evidence type="ECO:0000256" key="5">
    <source>
        <dbReference type="ARBA" id="ARBA00023136"/>
    </source>
</evidence>
<dbReference type="GO" id="GO:0042912">
    <property type="term" value="F:colicin transmembrane transporter activity"/>
    <property type="evidence" value="ECO:0007669"/>
    <property type="project" value="TreeGrafter"/>
</dbReference>
<dbReference type="InterPro" id="IPR039426">
    <property type="entry name" value="TonB-dep_rcpt-like"/>
</dbReference>
<dbReference type="Proteomes" id="UP000254817">
    <property type="component" value="Unassembled WGS sequence"/>
</dbReference>
<dbReference type="GO" id="GO:0009279">
    <property type="term" value="C:cell outer membrane"/>
    <property type="evidence" value="ECO:0007669"/>
    <property type="project" value="UniProtKB-SubCell"/>
</dbReference>
<evidence type="ECO:0000256" key="8">
    <source>
        <dbReference type="PROSITE-ProRule" id="PRU10143"/>
    </source>
</evidence>
<evidence type="ECO:0000256" key="1">
    <source>
        <dbReference type="ARBA" id="ARBA00004571"/>
    </source>
</evidence>
<keyword evidence="8" id="KW-0798">TonB box</keyword>
<dbReference type="GO" id="GO:0044718">
    <property type="term" value="P:siderophore transmembrane transport"/>
    <property type="evidence" value="ECO:0007669"/>
    <property type="project" value="TreeGrafter"/>
</dbReference>
<dbReference type="FunFam" id="2.170.130.10:FF:000005">
    <property type="entry name" value="Ferrienterobactin outer membrane receptor"/>
    <property type="match status" value="1"/>
</dbReference>
<dbReference type="SUPFAM" id="SSF56935">
    <property type="entry name" value="Porins"/>
    <property type="match status" value="1"/>
</dbReference>
<dbReference type="InterPro" id="IPR010916">
    <property type="entry name" value="TonB_box_CS"/>
</dbReference>
<keyword evidence="6 7" id="KW-0998">Cell outer membrane</keyword>
<evidence type="ECO:0000256" key="6">
    <source>
        <dbReference type="ARBA" id="ARBA00023237"/>
    </source>
</evidence>
<dbReference type="NCBIfam" id="NF010048">
    <property type="entry name" value="PRK13524.1"/>
    <property type="match status" value="1"/>
</dbReference>
<keyword evidence="9" id="KW-0732">Signal</keyword>
<feature type="signal peptide" evidence="9">
    <location>
        <begin position="1"/>
        <end position="22"/>
    </location>
</feature>
<evidence type="ECO:0000259" key="10">
    <source>
        <dbReference type="Pfam" id="PF07715"/>
    </source>
</evidence>
<keyword evidence="5 7" id="KW-0472">Membrane</keyword>
<keyword evidence="4 7" id="KW-0812">Transmembrane</keyword>
<protein>
    <submittedName>
        <fullName evidence="11">Outer membrane receptor for ferrienterochelin and colicins</fullName>
    </submittedName>
</protein>
<dbReference type="EMBL" id="UGAW01000001">
    <property type="protein sequence ID" value="STG53591.1"/>
    <property type="molecule type" value="Genomic_DNA"/>
</dbReference>
<organism evidence="11 12">
    <name type="scientific">Escherichia coli</name>
    <dbReference type="NCBI Taxonomy" id="562"/>
    <lineage>
        <taxon>Bacteria</taxon>
        <taxon>Pseudomonadati</taxon>
        <taxon>Pseudomonadota</taxon>
        <taxon>Gammaproteobacteria</taxon>
        <taxon>Enterobacterales</taxon>
        <taxon>Enterobacteriaceae</taxon>
        <taxon>Escherichia</taxon>
    </lineage>
</organism>
<dbReference type="Gene3D" id="2.170.130.10">
    <property type="entry name" value="TonB-dependent receptor, plug domain"/>
    <property type="match status" value="1"/>
</dbReference>
<feature type="chain" id="PRO_5016837789" evidence="9">
    <location>
        <begin position="23"/>
        <end position="335"/>
    </location>
</feature>
<evidence type="ECO:0000313" key="11">
    <source>
        <dbReference type="EMBL" id="STG53591.1"/>
    </source>
</evidence>
<dbReference type="PANTHER" id="PTHR30069:SF51">
    <property type="entry name" value="FERRIENTEROBACTIN RECEPTOR"/>
    <property type="match status" value="1"/>
</dbReference>
<dbReference type="GO" id="GO:0015344">
    <property type="term" value="F:siderophore uptake transmembrane transporter activity"/>
    <property type="evidence" value="ECO:0007669"/>
    <property type="project" value="TreeGrafter"/>
</dbReference>
<comment type="similarity">
    <text evidence="7">Belongs to the TonB-dependent receptor family.</text>
</comment>
<proteinExistence type="inferred from homology"/>
<keyword evidence="3 7" id="KW-1134">Transmembrane beta strand</keyword>
<dbReference type="PROSITE" id="PS00430">
    <property type="entry name" value="TONB_DEPENDENT_REC_1"/>
    <property type="match status" value="1"/>
</dbReference>
<evidence type="ECO:0000256" key="9">
    <source>
        <dbReference type="SAM" id="SignalP"/>
    </source>
</evidence>
<feature type="domain" description="TonB-dependent receptor plug" evidence="10">
    <location>
        <begin position="49"/>
        <end position="163"/>
    </location>
</feature>
<keyword evidence="2 7" id="KW-0813">Transport</keyword>
<dbReference type="PROSITE" id="PS52016">
    <property type="entry name" value="TONB_DEPENDENT_REC_3"/>
    <property type="match status" value="1"/>
</dbReference>
<sequence>MNKKIHSLALLVNLGIYGVAQAQEPTDTPVSHDDTIVVTAAEQNLQAPGVSTITADEIRKNPVARDVSEIIRTMPGVNLTGNSTSGQRGNNRQIDIRGMGPENTLILIDGKPVSSRNSVRQGWRGERDTRGDTSWVPPEMIERIEVLRGPAAARYGNGAAGGVVNIITKKGSGEWHGSWDAYFNAPEHKEEGATKRTNFSLTGPLGDEFSFRLYGNLDKTQADAWDINQGHQSARAGTYATTLPAGREGVINKDINGVVRWDFAPLQSLELEAGYSRQGNLYAGDTQNTNSDAYTRSKYGDETNRLYRQNYALTWNGGWDNGRDHQQLGAVRTHP</sequence>
<dbReference type="InterPro" id="IPR036942">
    <property type="entry name" value="Beta-barrel_TonB_sf"/>
</dbReference>
<dbReference type="PANTHER" id="PTHR30069">
    <property type="entry name" value="TONB-DEPENDENT OUTER MEMBRANE RECEPTOR"/>
    <property type="match status" value="1"/>
</dbReference>
<dbReference type="AlphaFoldDB" id="A0A376MT25"/>
<dbReference type="CDD" id="cd01347">
    <property type="entry name" value="ligand_gated_channel"/>
    <property type="match status" value="1"/>
</dbReference>
<evidence type="ECO:0000256" key="3">
    <source>
        <dbReference type="ARBA" id="ARBA00022452"/>
    </source>
</evidence>
<dbReference type="Pfam" id="PF07715">
    <property type="entry name" value="Plug"/>
    <property type="match status" value="1"/>
</dbReference>
<dbReference type="InterPro" id="IPR058134">
    <property type="entry name" value="PirA/FepA/PfeA"/>
</dbReference>
<evidence type="ECO:0000256" key="2">
    <source>
        <dbReference type="ARBA" id="ARBA00022448"/>
    </source>
</evidence>
<dbReference type="Gene3D" id="2.40.170.20">
    <property type="entry name" value="TonB-dependent receptor, beta-barrel domain"/>
    <property type="match status" value="1"/>
</dbReference>
<dbReference type="GO" id="GO:0042931">
    <property type="term" value="F:enterobactin transmembrane transporter activity"/>
    <property type="evidence" value="ECO:0007669"/>
    <property type="project" value="TreeGrafter"/>
</dbReference>
<accession>A0A376MT25</accession>
<feature type="short sequence motif" description="TonB box" evidence="8">
    <location>
        <begin position="35"/>
        <end position="41"/>
    </location>
</feature>
<gene>
    <name evidence="11" type="primary">fepA_2</name>
    <name evidence="11" type="ORF">NCTC11112_04138</name>
</gene>
<dbReference type="InterPro" id="IPR012910">
    <property type="entry name" value="Plug_dom"/>
</dbReference>
<comment type="subcellular location">
    <subcellularLocation>
        <location evidence="1 7">Cell outer membrane</location>
        <topology evidence="1 7">Multi-pass membrane protein</topology>
    </subcellularLocation>
</comment>
<evidence type="ECO:0000256" key="4">
    <source>
        <dbReference type="ARBA" id="ARBA00022692"/>
    </source>
</evidence>